<reference evidence="8 9" key="1">
    <citation type="journal article" date="2019" name="Biochem. Eng. J.">
        <title>Metabolic engineering of the marine bacteria Neptunomonas concharum for the production of acetoin and meso-2,3-butanediol from acetate.</title>
        <authorList>
            <person name="Li W."/>
            <person name="Pu N."/>
            <person name="Liu C.-X."/>
            <person name="Yuan Q.-P."/>
            <person name="Li Z.-J."/>
        </authorList>
    </citation>
    <scope>NUCLEOTIDE SEQUENCE [LARGE SCALE GENOMIC DNA]</scope>
    <source>
        <strain evidence="8 9">JCM17730</strain>
    </source>
</reference>
<dbReference type="Proteomes" id="UP000324760">
    <property type="component" value="Chromosome"/>
</dbReference>
<dbReference type="AlphaFoldDB" id="A0A5P1R7T0"/>
<gene>
    <name evidence="8" type="ORF">F0U83_01000</name>
</gene>
<dbReference type="RefSeq" id="WP_138986095.1">
    <property type="nucleotide sequence ID" value="NZ_CP043869.1"/>
</dbReference>
<dbReference type="OrthoDB" id="9810445at2"/>
<evidence type="ECO:0000256" key="4">
    <source>
        <dbReference type="ARBA" id="ARBA00022833"/>
    </source>
</evidence>
<evidence type="ECO:0000256" key="6">
    <source>
        <dbReference type="RuleBase" id="RU003983"/>
    </source>
</evidence>
<comment type="cofactor">
    <cofactor evidence="6">
        <name>Zn(2+)</name>
        <dbReference type="ChEBI" id="CHEBI:29105"/>
    </cofactor>
    <text evidence="6">Binds 1 zinc ion per subunit.</text>
</comment>
<keyword evidence="2" id="KW-0479">Metal-binding</keyword>
<feature type="domain" description="Peptidase M48" evidence="7">
    <location>
        <begin position="96"/>
        <end position="250"/>
    </location>
</feature>
<evidence type="ECO:0000256" key="5">
    <source>
        <dbReference type="ARBA" id="ARBA00023049"/>
    </source>
</evidence>
<dbReference type="InterPro" id="IPR001915">
    <property type="entry name" value="Peptidase_M48"/>
</dbReference>
<evidence type="ECO:0000259" key="7">
    <source>
        <dbReference type="Pfam" id="PF01435"/>
    </source>
</evidence>
<name>A0A5P1R7T0_9GAMM</name>
<keyword evidence="9" id="KW-1185">Reference proteome</keyword>
<dbReference type="EMBL" id="CP043869">
    <property type="protein sequence ID" value="QEQ95391.1"/>
    <property type="molecule type" value="Genomic_DNA"/>
</dbReference>
<dbReference type="InterPro" id="IPR051156">
    <property type="entry name" value="Mito/Outer_Membr_Metalloprot"/>
</dbReference>
<keyword evidence="4 6" id="KW-0862">Zinc</keyword>
<dbReference type="CDD" id="cd07324">
    <property type="entry name" value="M48C_Oma1-like"/>
    <property type="match status" value="1"/>
</dbReference>
<organism evidence="8 9">
    <name type="scientific">Neptunomonas concharum</name>
    <dbReference type="NCBI Taxonomy" id="1031538"/>
    <lineage>
        <taxon>Bacteria</taxon>
        <taxon>Pseudomonadati</taxon>
        <taxon>Pseudomonadota</taxon>
        <taxon>Gammaproteobacteria</taxon>
        <taxon>Oceanospirillales</taxon>
        <taxon>Oceanospirillaceae</taxon>
        <taxon>Neptunomonas</taxon>
    </lineage>
</organism>
<dbReference type="Pfam" id="PF01435">
    <property type="entry name" value="Peptidase_M48"/>
    <property type="match status" value="1"/>
</dbReference>
<comment type="similarity">
    <text evidence="6">Belongs to the peptidase M48 family.</text>
</comment>
<evidence type="ECO:0000256" key="3">
    <source>
        <dbReference type="ARBA" id="ARBA00022801"/>
    </source>
</evidence>
<dbReference type="GO" id="GO:0016020">
    <property type="term" value="C:membrane"/>
    <property type="evidence" value="ECO:0007669"/>
    <property type="project" value="TreeGrafter"/>
</dbReference>
<dbReference type="GO" id="GO:0004222">
    <property type="term" value="F:metalloendopeptidase activity"/>
    <property type="evidence" value="ECO:0007669"/>
    <property type="project" value="InterPro"/>
</dbReference>
<dbReference type="Gene3D" id="3.30.2010.10">
    <property type="entry name" value="Metalloproteases ('zincins'), catalytic domain"/>
    <property type="match status" value="1"/>
</dbReference>
<dbReference type="PROSITE" id="PS51257">
    <property type="entry name" value="PROKAR_LIPOPROTEIN"/>
    <property type="match status" value="1"/>
</dbReference>
<proteinExistence type="inferred from homology"/>
<evidence type="ECO:0000313" key="9">
    <source>
        <dbReference type="Proteomes" id="UP000324760"/>
    </source>
</evidence>
<keyword evidence="1 6" id="KW-0645">Protease</keyword>
<dbReference type="GO" id="GO:0046872">
    <property type="term" value="F:metal ion binding"/>
    <property type="evidence" value="ECO:0007669"/>
    <property type="project" value="UniProtKB-KW"/>
</dbReference>
<evidence type="ECO:0000256" key="2">
    <source>
        <dbReference type="ARBA" id="ARBA00022723"/>
    </source>
</evidence>
<sequence>MNKLKIRVQNIPVLLGCLALVGLLTGCEAMRSVDQGLYNATEAISERDRITGQRTLSTASRGQQIAQGNAVVEQFIAAENKAGRKVNGELNRKAYERLVRVFDRIHRISHLSKERWRPILIDKSSFNAFTTGGTYIVVHLGLMEQLSDDAELAAVLGHEIAHTVANHVFERQTHQTAALIAGSEAARQGGYQAAFTHEREIEADEVGILYSALAGFDPYAASRIWERQYRKEGSARGLFFHDHPVNPERALLTRRVADKVKAYYRKGQQNPNYAALLESNVLWQKQNETAKAGEGGGLSAFLGTALGAYVQHQETKQEANRQAQQIKVMQALNSNIKALGEQVINQTSWQVVWQNRNNVALKDVVMGVLIRDSQGKTRRHVVHIPGVIRPGARFIGKFQLSDLTIPQLKKMQLKYYLDDAKAYR</sequence>
<evidence type="ECO:0000313" key="8">
    <source>
        <dbReference type="EMBL" id="QEQ95391.1"/>
    </source>
</evidence>
<dbReference type="PANTHER" id="PTHR22726:SF1">
    <property type="entry name" value="METALLOENDOPEPTIDASE OMA1, MITOCHONDRIAL"/>
    <property type="match status" value="1"/>
</dbReference>
<accession>A0A5P1R7T0</accession>
<dbReference type="KEGG" id="ncu:F0U83_01000"/>
<dbReference type="GO" id="GO:0051603">
    <property type="term" value="P:proteolysis involved in protein catabolic process"/>
    <property type="evidence" value="ECO:0007669"/>
    <property type="project" value="TreeGrafter"/>
</dbReference>
<keyword evidence="3 6" id="KW-0378">Hydrolase</keyword>
<dbReference type="PANTHER" id="PTHR22726">
    <property type="entry name" value="METALLOENDOPEPTIDASE OMA1"/>
    <property type="match status" value="1"/>
</dbReference>
<keyword evidence="5 6" id="KW-0482">Metalloprotease</keyword>
<evidence type="ECO:0000256" key="1">
    <source>
        <dbReference type="ARBA" id="ARBA00022670"/>
    </source>
</evidence>
<protein>
    <submittedName>
        <fullName evidence="8">M48 family metalloprotease</fullName>
    </submittedName>
</protein>